<dbReference type="GO" id="GO:0016829">
    <property type="term" value="F:lyase activity"/>
    <property type="evidence" value="ECO:0007669"/>
    <property type="project" value="UniProtKB-UniRule"/>
</dbReference>
<dbReference type="Gene3D" id="3.30.70.1380">
    <property type="entry name" value="Transcriptional regulatory protein pf0864 domain like"/>
    <property type="match status" value="1"/>
</dbReference>
<dbReference type="NCBIfam" id="TIGR00299">
    <property type="entry name" value="nickel pincer cofactor biosynthesis protein LarC"/>
    <property type="match status" value="1"/>
</dbReference>
<reference evidence="4" key="1">
    <citation type="submission" date="2016-10" db="EMBL/GenBank/DDBJ databases">
        <authorList>
            <person name="Varghese N."/>
            <person name="Submissions S."/>
        </authorList>
    </citation>
    <scope>NUCLEOTIDE SEQUENCE [LARGE SCALE GENOMIC DNA]</scope>
    <source>
        <strain evidence="4">DSM 44771</strain>
    </source>
</reference>
<evidence type="ECO:0000256" key="1">
    <source>
        <dbReference type="ARBA" id="ARBA00022596"/>
    </source>
</evidence>
<protein>
    <recommendedName>
        <fullName evidence="2">Pyridinium-3,5-bisthiocarboxylic acid mononucleotide nickel insertion protein</fullName>
        <shortName evidence="2">P2TMN nickel insertion protein</shortName>
        <ecNumber evidence="2">4.99.1.12</ecNumber>
    </recommendedName>
    <alternativeName>
        <fullName evidence="2">Nickel-pincer cofactor biosynthesis protein LarC</fullName>
    </alternativeName>
</protein>
<comment type="catalytic activity">
    <reaction evidence="2">
        <text>Ni(II)-pyridinium-3,5-bisthiocarboxylate mononucleotide = pyridinium-3,5-bisthiocarboxylate mononucleotide + Ni(2+)</text>
        <dbReference type="Rhea" id="RHEA:54784"/>
        <dbReference type="ChEBI" id="CHEBI:49786"/>
        <dbReference type="ChEBI" id="CHEBI:137372"/>
        <dbReference type="ChEBI" id="CHEBI:137373"/>
        <dbReference type="EC" id="4.99.1.12"/>
    </reaction>
</comment>
<dbReference type="GO" id="GO:0051604">
    <property type="term" value="P:protein maturation"/>
    <property type="evidence" value="ECO:0007669"/>
    <property type="project" value="UniProtKB-UniRule"/>
</dbReference>
<dbReference type="Proteomes" id="UP000198852">
    <property type="component" value="Unassembled WGS sequence"/>
</dbReference>
<dbReference type="PANTHER" id="PTHR36566:SF1">
    <property type="entry name" value="PYRIDINIUM-3,5-BISTHIOCARBOXYLIC ACID MONONUCLEOTIDE NICKEL INSERTION PROTEIN"/>
    <property type="match status" value="1"/>
</dbReference>
<dbReference type="EC" id="4.99.1.12" evidence="2"/>
<evidence type="ECO:0000256" key="2">
    <source>
        <dbReference type="HAMAP-Rule" id="MF_01074"/>
    </source>
</evidence>
<dbReference type="STRING" id="95161.SAMN05660874_05295"/>
<organism evidence="3 4">
    <name type="scientific">Saccharopolyspora flava</name>
    <dbReference type="NCBI Taxonomy" id="95161"/>
    <lineage>
        <taxon>Bacteria</taxon>
        <taxon>Bacillati</taxon>
        <taxon>Actinomycetota</taxon>
        <taxon>Actinomycetes</taxon>
        <taxon>Pseudonocardiales</taxon>
        <taxon>Pseudonocardiaceae</taxon>
        <taxon>Saccharopolyspora</taxon>
    </lineage>
</organism>
<comment type="similarity">
    <text evidence="2">Belongs to the LarC family.</text>
</comment>
<gene>
    <name evidence="2" type="primary">larC</name>
    <name evidence="3" type="ORF">SAMN05660874_05295</name>
</gene>
<dbReference type="Pfam" id="PF01969">
    <property type="entry name" value="Ni_insertion"/>
    <property type="match status" value="1"/>
</dbReference>
<evidence type="ECO:0000313" key="4">
    <source>
        <dbReference type="Proteomes" id="UP000198852"/>
    </source>
</evidence>
<name>A0A1I6UUZ8_9PSEU</name>
<dbReference type="EMBL" id="FOZX01000013">
    <property type="protein sequence ID" value="SFT05233.1"/>
    <property type="molecule type" value="Genomic_DNA"/>
</dbReference>
<accession>A0A1I6UUZ8</accession>
<dbReference type="OrthoDB" id="9765625at2"/>
<evidence type="ECO:0000313" key="3">
    <source>
        <dbReference type="EMBL" id="SFT05233.1"/>
    </source>
</evidence>
<proteinExistence type="inferred from homology"/>
<keyword evidence="1 2" id="KW-0533">Nickel</keyword>
<keyword evidence="4" id="KW-1185">Reference proteome</keyword>
<sequence>MILWLNPATGLSGDMLLGALLGLGARLEAVRSAIEATGLTGWSLTAEQVRVDGIAATRAVVTAEDDAPERHAAELLDLASRAHPEPVAALAVSAIRAIAEAEGALHDRDPAEVHLHEVGGLDTVVDTVGVAAALHDLAITEVRSAPIALGSGTVTCAHGVLPAPAPATLRLLEGAAVVGADLPGETVTPTGAALVSAMGARFTPPPAMTLGATAYGAGTKRFPQRPNVLSASLGSPSPATPGAEVETMVVVECTVDDVTGEVLGHLVQRLLESGAADAWTSPVTMKKSRPAQVVHVLCAPDREAALSEIVLTETGALGVRRHEVRRTALPRRTTTVEVRGHAIRVKHGPHRSKPEHDDVVAAASALGLPLRTVAEMALHAAHE</sequence>
<dbReference type="GO" id="GO:0016151">
    <property type="term" value="F:nickel cation binding"/>
    <property type="evidence" value="ECO:0007669"/>
    <property type="project" value="UniProtKB-UniRule"/>
</dbReference>
<dbReference type="PANTHER" id="PTHR36566">
    <property type="entry name" value="NICKEL INSERTION PROTEIN-RELATED"/>
    <property type="match status" value="1"/>
</dbReference>
<keyword evidence="2" id="KW-0456">Lyase</keyword>
<dbReference type="AlphaFoldDB" id="A0A1I6UUZ8"/>
<dbReference type="RefSeq" id="WP_093423384.1">
    <property type="nucleotide sequence ID" value="NZ_FOZX01000013.1"/>
</dbReference>
<dbReference type="InterPro" id="IPR002822">
    <property type="entry name" value="Ni_insertion"/>
</dbReference>
<comment type="function">
    <text evidence="2">Involved in the biosynthesis of a nickel-pincer cofactor ((SCS)Ni(II) pincer complex). Binds Ni(2+), and functions in nickel delivery to pyridinium-3,5-bisthiocarboxylic acid mononucleotide (P2TMN), to form the mature cofactor. Is thus probably required for the activation of nickel-pincer cofactor-dependent enzymes.</text>
</comment>
<dbReference type="HAMAP" id="MF_01074">
    <property type="entry name" value="LarC"/>
    <property type="match status" value="1"/>
</dbReference>